<dbReference type="Proteomes" id="UP000597762">
    <property type="component" value="Unassembled WGS sequence"/>
</dbReference>
<evidence type="ECO:0000256" key="1">
    <source>
        <dbReference type="SAM" id="MobiDB-lite"/>
    </source>
</evidence>
<comment type="caution">
    <text evidence="2">The sequence shown here is derived from an EMBL/GenBank/DDBJ whole genome shotgun (WGS) entry which is preliminary data.</text>
</comment>
<feature type="region of interest" description="Disordered" evidence="1">
    <location>
        <begin position="1"/>
        <end position="162"/>
    </location>
</feature>
<accession>A0A812DLT0</accession>
<reference evidence="2" key="1">
    <citation type="submission" date="2021-01" db="EMBL/GenBank/DDBJ databases">
        <authorList>
            <person name="Li R."/>
            <person name="Bekaert M."/>
        </authorList>
    </citation>
    <scope>NUCLEOTIDE SEQUENCE</scope>
    <source>
        <strain evidence="2">Farmed</strain>
    </source>
</reference>
<feature type="compositionally biased region" description="Low complexity" evidence="1">
    <location>
        <begin position="99"/>
        <end position="111"/>
    </location>
</feature>
<organism evidence="2 3">
    <name type="scientific">Acanthosepion pharaonis</name>
    <name type="common">Pharaoh cuttlefish</name>
    <name type="synonym">Sepia pharaonis</name>
    <dbReference type="NCBI Taxonomy" id="158019"/>
    <lineage>
        <taxon>Eukaryota</taxon>
        <taxon>Metazoa</taxon>
        <taxon>Spiralia</taxon>
        <taxon>Lophotrochozoa</taxon>
        <taxon>Mollusca</taxon>
        <taxon>Cephalopoda</taxon>
        <taxon>Coleoidea</taxon>
        <taxon>Decapodiformes</taxon>
        <taxon>Sepiida</taxon>
        <taxon>Sepiina</taxon>
        <taxon>Sepiidae</taxon>
        <taxon>Acanthosepion</taxon>
    </lineage>
</organism>
<feature type="region of interest" description="Disordered" evidence="1">
    <location>
        <begin position="216"/>
        <end position="247"/>
    </location>
</feature>
<feature type="compositionally biased region" description="Basic and acidic residues" evidence="1">
    <location>
        <begin position="338"/>
        <end position="357"/>
    </location>
</feature>
<keyword evidence="3" id="KW-1185">Reference proteome</keyword>
<name>A0A812DLT0_ACAPH</name>
<feature type="compositionally biased region" description="Low complexity" evidence="1">
    <location>
        <begin position="35"/>
        <end position="62"/>
    </location>
</feature>
<protein>
    <submittedName>
        <fullName evidence="2">Uncharacterized protein</fullName>
    </submittedName>
</protein>
<sequence length="379" mass="41249">MDEKCICNRVGSETKGNQVPGGAIPPGGRGRSDRAQGQASTTTSTTDGTMSAQAGMSASAGTETAGLSTRPARPRRRRRGPNRLSRRPPPAKAIRSARRVSMTSAVSAAASNRPILNGWDKEGAGSHREGRRFSRDRPGTYSSTSFSSRRSTGARPGPVRGPVLIMPPSPISAHMPCRLRARGRFSMRYSGRSAVRRRAEKIATSRQIHRIVPPMTGRDHFARTSPECASVRPRSDPTQARRARKRARSPSGAVALLFLLGEQHVEVGGAAYRVHRQQLFDLLGLRIEQLGTGRSIGDEALFGRRAALDHGRARRDADHHRTFGHIAEVTTALAPTRARSDRDRAENLRARSDDRAVHQRGVALARPPLSGLVPQRHAR</sequence>
<evidence type="ECO:0000313" key="3">
    <source>
        <dbReference type="Proteomes" id="UP000597762"/>
    </source>
</evidence>
<feature type="compositionally biased region" description="Low complexity" evidence="1">
    <location>
        <begin position="142"/>
        <end position="151"/>
    </location>
</feature>
<gene>
    <name evidence="2" type="ORF">SPHA_56757</name>
</gene>
<evidence type="ECO:0000313" key="2">
    <source>
        <dbReference type="EMBL" id="CAE1304078.1"/>
    </source>
</evidence>
<feature type="region of interest" description="Disordered" evidence="1">
    <location>
        <begin position="337"/>
        <end position="379"/>
    </location>
</feature>
<feature type="compositionally biased region" description="Basic and acidic residues" evidence="1">
    <location>
        <begin position="119"/>
        <end position="138"/>
    </location>
</feature>
<dbReference type="EMBL" id="CAHIKZ030003793">
    <property type="protein sequence ID" value="CAE1304078.1"/>
    <property type="molecule type" value="Genomic_DNA"/>
</dbReference>
<dbReference type="AlphaFoldDB" id="A0A812DLT0"/>
<proteinExistence type="predicted"/>
<feature type="compositionally biased region" description="Basic residues" evidence="1">
    <location>
        <begin position="72"/>
        <end position="86"/>
    </location>
</feature>